<dbReference type="RefSeq" id="XP_055865469.1">
    <property type="nucleotide sequence ID" value="XM_056009494.1"/>
</dbReference>
<evidence type="ECO:0000256" key="4">
    <source>
        <dbReference type="ARBA" id="ARBA00023015"/>
    </source>
</evidence>
<keyword evidence="6 9" id="KW-0804">Transcription</keyword>
<dbReference type="RefSeq" id="XP_055865470.1">
    <property type="nucleotide sequence ID" value="XM_056009495.1"/>
</dbReference>
<dbReference type="SMART" id="SM00399">
    <property type="entry name" value="ZnF_C4"/>
    <property type="match status" value="1"/>
</dbReference>
<keyword evidence="1 9" id="KW-0479">Metal-binding</keyword>
<accession>A0A9W2YS74</accession>
<dbReference type="GO" id="GO:0008270">
    <property type="term" value="F:zinc ion binding"/>
    <property type="evidence" value="ECO:0007669"/>
    <property type="project" value="UniProtKB-KW"/>
</dbReference>
<dbReference type="PRINTS" id="PR00398">
    <property type="entry name" value="STRDHORMONER"/>
</dbReference>
<keyword evidence="13" id="KW-1185">Reference proteome</keyword>
<dbReference type="RefSeq" id="XP_055865468.1">
    <property type="nucleotide sequence ID" value="XM_056009493.1"/>
</dbReference>
<evidence type="ECO:0000313" key="18">
    <source>
        <dbReference type="RefSeq" id="XP_055865472.1"/>
    </source>
</evidence>
<dbReference type="PANTHER" id="PTHR24082:SF506">
    <property type="entry name" value="NR LBD DOMAIN-CONTAINING PROTEIN"/>
    <property type="match status" value="1"/>
</dbReference>
<evidence type="ECO:0000256" key="7">
    <source>
        <dbReference type="ARBA" id="ARBA00023170"/>
    </source>
</evidence>
<sequence length="757" mass="86248">MIKNNATSQPHLPHHPRRHFHETMKGNGVYVDRRTTLSDHLDVFVSNQLIPYDNPSPHPVDHAQEGVYQHEVLADNDHCPASNLPQLPNLSAQEDQETDASPNGGTSSSWYNAVSSLISSPSHYHSPGGESVYSRANSDPYGSHADRSFSYAEVSVHDIKNPDSLKQYKTSQSNSVFVEDHRELTNGFSLISRSVSEPNDDTRRNSETFETNSVVYSNGRQHTLTLEVSNNNRNEPERYLRETSLESPGYNADLIKYEDDSDYSDPNGEQSADKQFSGTCAQKNSKHKNFDLSKSRLGGRRSASVSSVASIQGYDTDEMKQKQAANDHGFSEDDTSQSASEKGAGDKTDKSKCQKQSRGAQNLPPCRVCGNKASGLHFGVNTCEACNEFFRRSLKRGASYYCTKNRECQVYGKKRNACSYCRYRRCVEMGMSRDAIKTGRYSHKTRTEYAMEVEEFKQKEVNKAEKEKFEVLLKDLVMYHDKYVKNTTRVPSEELYKNQSEYLHLYNTQRDLEMRHPPLSTPIMNKKLLTDFSPEREDLSLTMHDVEMTEKWLRNYINYAKNVPGFKELALSDQASLVRGTWFEFWFLGAYRGYNSDLRVVYYPNGRTFHEEEIIKVFGKEYTDFSFSLADRMASLRVTPEEMVLIKTVCLTFPDRTPLQDRDAVESMHWQMVSCLLHTLEKNRPGDSTVFPMVVNKLVELRTLTDIAMRAHKSAIYQDVLKESPLLSEMVDTKTIYINADAQGKTVSRMPVSPSPL</sequence>
<dbReference type="InterPro" id="IPR000536">
    <property type="entry name" value="Nucl_hrmn_rcpt_lig-bd"/>
</dbReference>
<keyword evidence="3 9" id="KW-0862">Zinc</keyword>
<evidence type="ECO:0000259" key="12">
    <source>
        <dbReference type="PROSITE" id="PS51843"/>
    </source>
</evidence>
<dbReference type="GO" id="GO:0005634">
    <property type="term" value="C:nucleus"/>
    <property type="evidence" value="ECO:0007669"/>
    <property type="project" value="UniProtKB-SubCell"/>
</dbReference>
<gene>
    <name evidence="14 15 16 17 18" type="primary">LOC106050859</name>
</gene>
<organism evidence="13 16">
    <name type="scientific">Biomphalaria glabrata</name>
    <name type="common">Bloodfluke planorb</name>
    <name type="synonym">Freshwater snail</name>
    <dbReference type="NCBI Taxonomy" id="6526"/>
    <lineage>
        <taxon>Eukaryota</taxon>
        <taxon>Metazoa</taxon>
        <taxon>Spiralia</taxon>
        <taxon>Lophotrochozoa</taxon>
        <taxon>Mollusca</taxon>
        <taxon>Gastropoda</taxon>
        <taxon>Heterobranchia</taxon>
        <taxon>Euthyneura</taxon>
        <taxon>Panpulmonata</taxon>
        <taxon>Hygrophila</taxon>
        <taxon>Lymnaeoidea</taxon>
        <taxon>Planorbidae</taxon>
        <taxon>Biomphalaria</taxon>
    </lineage>
</organism>
<evidence type="ECO:0000256" key="9">
    <source>
        <dbReference type="RuleBase" id="RU004334"/>
    </source>
</evidence>
<feature type="compositionally biased region" description="Polar residues" evidence="10">
    <location>
        <begin position="267"/>
        <end position="283"/>
    </location>
</feature>
<evidence type="ECO:0000256" key="2">
    <source>
        <dbReference type="ARBA" id="ARBA00022771"/>
    </source>
</evidence>
<feature type="region of interest" description="Disordered" evidence="10">
    <location>
        <begin position="77"/>
        <end position="108"/>
    </location>
</feature>
<feature type="domain" description="Nuclear receptor" evidence="11">
    <location>
        <begin position="363"/>
        <end position="438"/>
    </location>
</feature>
<comment type="subcellular location">
    <subcellularLocation>
        <location evidence="9">Nucleus</location>
    </subcellularLocation>
</comment>
<dbReference type="Pfam" id="PF00105">
    <property type="entry name" value="zf-C4"/>
    <property type="match status" value="1"/>
</dbReference>
<dbReference type="Proteomes" id="UP001165740">
    <property type="component" value="Chromosome 14"/>
</dbReference>
<feature type="region of interest" description="Disordered" evidence="10">
    <location>
        <begin position="121"/>
        <end position="142"/>
    </location>
</feature>
<evidence type="ECO:0000256" key="3">
    <source>
        <dbReference type="ARBA" id="ARBA00022833"/>
    </source>
</evidence>
<feature type="compositionally biased region" description="Polar residues" evidence="10">
    <location>
        <begin position="83"/>
        <end position="108"/>
    </location>
</feature>
<protein>
    <submittedName>
        <fullName evidence="14 15">Retinoic acid receptor RXR-gamma-like</fullName>
    </submittedName>
</protein>
<feature type="compositionally biased region" description="Low complexity" evidence="10">
    <location>
        <begin position="300"/>
        <end position="310"/>
    </location>
</feature>
<dbReference type="RefSeq" id="XP_055865471.1">
    <property type="nucleotide sequence ID" value="XM_056009496.1"/>
</dbReference>
<dbReference type="PROSITE" id="PS51030">
    <property type="entry name" value="NUCLEAR_REC_DBD_2"/>
    <property type="match status" value="1"/>
</dbReference>
<evidence type="ECO:0000256" key="1">
    <source>
        <dbReference type="ARBA" id="ARBA00022723"/>
    </source>
</evidence>
<keyword evidence="5 9" id="KW-0238">DNA-binding</keyword>
<dbReference type="PROSITE" id="PS51843">
    <property type="entry name" value="NR_LBD"/>
    <property type="match status" value="1"/>
</dbReference>
<dbReference type="CDD" id="cd06916">
    <property type="entry name" value="NR_DBD_like"/>
    <property type="match status" value="1"/>
</dbReference>
<keyword evidence="8 9" id="KW-0539">Nucleus</keyword>
<proteinExistence type="inferred from homology"/>
<feature type="region of interest" description="Disordered" evidence="10">
    <location>
        <begin position="1"/>
        <end position="20"/>
    </location>
</feature>
<evidence type="ECO:0000313" key="13">
    <source>
        <dbReference type="Proteomes" id="UP001165740"/>
    </source>
</evidence>
<dbReference type="Gene3D" id="3.30.50.10">
    <property type="entry name" value="Erythroid Transcription Factor GATA-1, subunit A"/>
    <property type="match status" value="1"/>
</dbReference>
<dbReference type="InterPro" id="IPR001628">
    <property type="entry name" value="Znf_hrmn_rcpt"/>
</dbReference>
<feature type="region of interest" description="Disordered" evidence="10">
    <location>
        <begin position="256"/>
        <end position="360"/>
    </location>
</feature>
<evidence type="ECO:0000259" key="11">
    <source>
        <dbReference type="PROSITE" id="PS51030"/>
    </source>
</evidence>
<dbReference type="SMART" id="SM00430">
    <property type="entry name" value="HOLI"/>
    <property type="match status" value="1"/>
</dbReference>
<dbReference type="Pfam" id="PF00104">
    <property type="entry name" value="Hormone_recep"/>
    <property type="match status" value="1"/>
</dbReference>
<dbReference type="SUPFAM" id="SSF57716">
    <property type="entry name" value="Glucocorticoid receptor-like (DNA-binding domain)"/>
    <property type="match status" value="1"/>
</dbReference>
<dbReference type="InterPro" id="IPR050234">
    <property type="entry name" value="Nuclear_hormone_rcpt_NR1"/>
</dbReference>
<feature type="domain" description="NR LBD" evidence="12">
    <location>
        <begin position="515"/>
        <end position="734"/>
    </location>
</feature>
<dbReference type="AlphaFoldDB" id="A0A9W2YS74"/>
<feature type="compositionally biased region" description="Basic and acidic residues" evidence="10">
    <location>
        <begin position="343"/>
        <end position="352"/>
    </location>
</feature>
<dbReference type="GO" id="GO:0003700">
    <property type="term" value="F:DNA-binding transcription factor activity"/>
    <property type="evidence" value="ECO:0007669"/>
    <property type="project" value="InterPro"/>
</dbReference>
<keyword evidence="2 9" id="KW-0863">Zinc-finger</keyword>
<keyword evidence="7 9" id="KW-0675">Receptor</keyword>
<dbReference type="GO" id="GO:0043565">
    <property type="term" value="F:sequence-specific DNA binding"/>
    <property type="evidence" value="ECO:0007669"/>
    <property type="project" value="InterPro"/>
</dbReference>
<dbReference type="Gene3D" id="1.10.565.10">
    <property type="entry name" value="Retinoid X Receptor"/>
    <property type="match status" value="1"/>
</dbReference>
<dbReference type="InterPro" id="IPR035500">
    <property type="entry name" value="NHR-like_dom_sf"/>
</dbReference>
<evidence type="ECO:0000313" key="14">
    <source>
        <dbReference type="RefSeq" id="XP_055865468.1"/>
    </source>
</evidence>
<evidence type="ECO:0000313" key="16">
    <source>
        <dbReference type="RefSeq" id="XP_055865470.1"/>
    </source>
</evidence>
<evidence type="ECO:0000256" key="6">
    <source>
        <dbReference type="ARBA" id="ARBA00023163"/>
    </source>
</evidence>
<dbReference type="OMA" id="ETIREHQ"/>
<evidence type="ECO:0000256" key="8">
    <source>
        <dbReference type="ARBA" id="ARBA00023242"/>
    </source>
</evidence>
<dbReference type="PROSITE" id="PS00031">
    <property type="entry name" value="NUCLEAR_REC_DBD_1"/>
    <property type="match status" value="1"/>
</dbReference>
<evidence type="ECO:0000256" key="10">
    <source>
        <dbReference type="SAM" id="MobiDB-lite"/>
    </source>
</evidence>
<keyword evidence="4 9" id="KW-0805">Transcription regulation</keyword>
<dbReference type="SUPFAM" id="SSF48508">
    <property type="entry name" value="Nuclear receptor ligand-binding domain"/>
    <property type="match status" value="1"/>
</dbReference>
<dbReference type="InterPro" id="IPR001723">
    <property type="entry name" value="Nuclear_hrmn_rcpt"/>
</dbReference>
<comment type="similarity">
    <text evidence="9">Belongs to the nuclear hormone receptor family.</text>
</comment>
<dbReference type="PRINTS" id="PR00047">
    <property type="entry name" value="STROIDFINGER"/>
</dbReference>
<dbReference type="OrthoDB" id="6081310at2759"/>
<name>A0A9W2YS74_BIOGL</name>
<evidence type="ECO:0000256" key="5">
    <source>
        <dbReference type="ARBA" id="ARBA00023125"/>
    </source>
</evidence>
<reference evidence="14 15" key="1">
    <citation type="submission" date="2025-04" db="UniProtKB">
        <authorList>
            <consortium name="RefSeq"/>
        </authorList>
    </citation>
    <scope>IDENTIFICATION</scope>
</reference>
<dbReference type="RefSeq" id="XP_055865472.1">
    <property type="nucleotide sequence ID" value="XM_056009497.1"/>
</dbReference>
<evidence type="ECO:0000313" key="15">
    <source>
        <dbReference type="RefSeq" id="XP_055865469.1"/>
    </source>
</evidence>
<evidence type="ECO:0000313" key="17">
    <source>
        <dbReference type="RefSeq" id="XP_055865471.1"/>
    </source>
</evidence>
<dbReference type="GeneID" id="106050859"/>
<dbReference type="PANTHER" id="PTHR24082">
    <property type="entry name" value="NUCLEAR HORMONE RECEPTOR"/>
    <property type="match status" value="1"/>
</dbReference>
<dbReference type="InterPro" id="IPR013088">
    <property type="entry name" value="Znf_NHR/GATA"/>
</dbReference>